<dbReference type="PROSITE" id="PS50076">
    <property type="entry name" value="DNAJ_2"/>
    <property type="match status" value="1"/>
</dbReference>
<accession>A0A7C9AK52</accession>
<evidence type="ECO:0000256" key="3">
    <source>
        <dbReference type="ARBA" id="ARBA00022771"/>
    </source>
</evidence>
<keyword evidence="4 5" id="KW-0862">Zinc</keyword>
<dbReference type="GO" id="GO:0005524">
    <property type="term" value="F:ATP binding"/>
    <property type="evidence" value="ECO:0007669"/>
    <property type="project" value="InterPro"/>
</dbReference>
<dbReference type="PRINTS" id="PR00625">
    <property type="entry name" value="JDOMAIN"/>
</dbReference>
<dbReference type="Gene3D" id="2.60.260.20">
    <property type="entry name" value="Urease metallochaperone UreE, N-terminal domain"/>
    <property type="match status" value="2"/>
</dbReference>
<evidence type="ECO:0000256" key="5">
    <source>
        <dbReference type="PROSITE-ProRule" id="PRU00546"/>
    </source>
</evidence>
<dbReference type="InterPro" id="IPR001305">
    <property type="entry name" value="HSP_DnaJ_Cys-rich_dom"/>
</dbReference>
<dbReference type="SMART" id="SM00271">
    <property type="entry name" value="DnaJ"/>
    <property type="match status" value="1"/>
</dbReference>
<dbReference type="PANTHER" id="PTHR43096:SF36">
    <property type="entry name" value="CHAPERONE PROTEIN DNAJ 1, MITOCHONDRIAL"/>
    <property type="match status" value="1"/>
</dbReference>
<evidence type="ECO:0000256" key="1">
    <source>
        <dbReference type="ARBA" id="ARBA00022723"/>
    </source>
</evidence>
<keyword evidence="2" id="KW-0677">Repeat</keyword>
<feature type="domain" description="J" evidence="6">
    <location>
        <begin position="80"/>
        <end position="145"/>
    </location>
</feature>
<evidence type="ECO:0000256" key="4">
    <source>
        <dbReference type="ARBA" id="ARBA00022833"/>
    </source>
</evidence>
<dbReference type="SUPFAM" id="SSF49493">
    <property type="entry name" value="HSP40/DnaJ peptide-binding domain"/>
    <property type="match status" value="2"/>
</dbReference>
<dbReference type="InterPro" id="IPR012724">
    <property type="entry name" value="DnaJ"/>
</dbReference>
<evidence type="ECO:0000256" key="2">
    <source>
        <dbReference type="ARBA" id="ARBA00022737"/>
    </source>
</evidence>
<dbReference type="PROSITE" id="PS00636">
    <property type="entry name" value="DNAJ_1"/>
    <property type="match status" value="1"/>
</dbReference>
<proteinExistence type="inferred from homology"/>
<organism evidence="8">
    <name type="scientific">Opuntia streptacantha</name>
    <name type="common">Prickly pear cactus</name>
    <name type="synonym">Opuntia cardona</name>
    <dbReference type="NCBI Taxonomy" id="393608"/>
    <lineage>
        <taxon>Eukaryota</taxon>
        <taxon>Viridiplantae</taxon>
        <taxon>Streptophyta</taxon>
        <taxon>Embryophyta</taxon>
        <taxon>Tracheophyta</taxon>
        <taxon>Spermatophyta</taxon>
        <taxon>Magnoliopsida</taxon>
        <taxon>eudicotyledons</taxon>
        <taxon>Gunneridae</taxon>
        <taxon>Pentapetalae</taxon>
        <taxon>Caryophyllales</taxon>
        <taxon>Cactineae</taxon>
        <taxon>Cactaceae</taxon>
        <taxon>Opuntioideae</taxon>
        <taxon>Opuntia</taxon>
    </lineage>
</organism>
<dbReference type="Pfam" id="PF00226">
    <property type="entry name" value="DnaJ"/>
    <property type="match status" value="1"/>
</dbReference>
<evidence type="ECO:0000259" key="7">
    <source>
        <dbReference type="PROSITE" id="PS51188"/>
    </source>
</evidence>
<protein>
    <recommendedName>
        <fullName evidence="9">J domain-containing protein</fullName>
    </recommendedName>
</protein>
<dbReference type="InterPro" id="IPR036410">
    <property type="entry name" value="HSP_DnaJ_Cys-rich_dom_sf"/>
</dbReference>
<dbReference type="CDD" id="cd06257">
    <property type="entry name" value="DnaJ"/>
    <property type="match status" value="1"/>
</dbReference>
<dbReference type="InterPro" id="IPR036869">
    <property type="entry name" value="J_dom_sf"/>
</dbReference>
<reference evidence="8" key="2">
    <citation type="submission" date="2020-07" db="EMBL/GenBank/DDBJ databases">
        <authorList>
            <person name="Vera ALvarez R."/>
            <person name="Arias-Moreno D.M."/>
            <person name="Jimenez-Jacinto V."/>
            <person name="Jimenez-Bremont J.F."/>
            <person name="Swaminathan K."/>
            <person name="Moose S.P."/>
            <person name="Guerrero-Gonzalez M.L."/>
            <person name="Marino-Ramirez L."/>
            <person name="Landsman D."/>
            <person name="Rodriguez-Kessler M."/>
            <person name="Delgado-Sanchez P."/>
        </authorList>
    </citation>
    <scope>NUCLEOTIDE SEQUENCE</scope>
    <source>
        <tissue evidence="8">Cladode</tissue>
    </source>
</reference>
<reference evidence="8" key="1">
    <citation type="journal article" date="2013" name="J. Plant Res.">
        <title>Effect of fungi and light on seed germination of three Opuntia species from semiarid lands of central Mexico.</title>
        <authorList>
            <person name="Delgado-Sanchez P."/>
            <person name="Jimenez-Bremont J.F."/>
            <person name="Guerrero-Gonzalez Mde L."/>
            <person name="Flores J."/>
        </authorList>
    </citation>
    <scope>NUCLEOTIDE SEQUENCE</scope>
    <source>
        <tissue evidence="8">Cladode</tissue>
    </source>
</reference>
<dbReference type="InterPro" id="IPR008971">
    <property type="entry name" value="HSP40/DnaJ_pept-bd"/>
</dbReference>
<name>A0A7C9AK52_OPUST</name>
<evidence type="ECO:0008006" key="9">
    <source>
        <dbReference type="Google" id="ProtNLM"/>
    </source>
</evidence>
<dbReference type="GO" id="GO:0009408">
    <property type="term" value="P:response to heat"/>
    <property type="evidence" value="ECO:0007669"/>
    <property type="project" value="InterPro"/>
</dbReference>
<dbReference type="Pfam" id="PF01556">
    <property type="entry name" value="DnaJ_C"/>
    <property type="match status" value="1"/>
</dbReference>
<dbReference type="GO" id="GO:0042026">
    <property type="term" value="P:protein refolding"/>
    <property type="evidence" value="ECO:0007669"/>
    <property type="project" value="TreeGrafter"/>
</dbReference>
<dbReference type="GO" id="GO:0031072">
    <property type="term" value="F:heat shock protein binding"/>
    <property type="evidence" value="ECO:0007669"/>
    <property type="project" value="InterPro"/>
</dbReference>
<dbReference type="SUPFAM" id="SSF46565">
    <property type="entry name" value="Chaperone J-domain"/>
    <property type="match status" value="1"/>
</dbReference>
<dbReference type="InterPro" id="IPR002939">
    <property type="entry name" value="DnaJ_C"/>
</dbReference>
<dbReference type="CDD" id="cd10719">
    <property type="entry name" value="DnaJ_zf"/>
    <property type="match status" value="1"/>
</dbReference>
<dbReference type="InterPro" id="IPR001623">
    <property type="entry name" value="DnaJ_domain"/>
</dbReference>
<dbReference type="SUPFAM" id="SSF57938">
    <property type="entry name" value="DnaJ/Hsp40 cysteine-rich domain"/>
    <property type="match status" value="1"/>
</dbReference>
<dbReference type="EMBL" id="GISG01240196">
    <property type="protein sequence ID" value="MBA4668591.1"/>
    <property type="molecule type" value="Transcribed_RNA"/>
</dbReference>
<feature type="domain" description="CR-type" evidence="7">
    <location>
        <begin position="218"/>
        <end position="292"/>
    </location>
</feature>
<dbReference type="Pfam" id="PF00684">
    <property type="entry name" value="DnaJ_CXXCXGXG"/>
    <property type="match status" value="1"/>
</dbReference>
<evidence type="ECO:0000313" key="8">
    <source>
        <dbReference type="EMBL" id="MBA4668591.1"/>
    </source>
</evidence>
<dbReference type="InterPro" id="IPR018253">
    <property type="entry name" value="DnaJ_domain_CS"/>
</dbReference>
<dbReference type="GO" id="GO:0005737">
    <property type="term" value="C:cytoplasm"/>
    <property type="evidence" value="ECO:0007669"/>
    <property type="project" value="TreeGrafter"/>
</dbReference>
<dbReference type="CDD" id="cd10747">
    <property type="entry name" value="DnaJ_C"/>
    <property type="match status" value="1"/>
</dbReference>
<feature type="zinc finger region" description="CR-type" evidence="5">
    <location>
        <begin position="218"/>
        <end position="292"/>
    </location>
</feature>
<dbReference type="HAMAP" id="MF_01152">
    <property type="entry name" value="DnaJ"/>
    <property type="match status" value="1"/>
</dbReference>
<dbReference type="Gene3D" id="1.10.287.110">
    <property type="entry name" value="DnaJ domain"/>
    <property type="match status" value="1"/>
</dbReference>
<evidence type="ECO:0000259" key="6">
    <source>
        <dbReference type="PROSITE" id="PS50076"/>
    </source>
</evidence>
<sequence length="477" mass="53608">MRKLKLVGLASKSLSRILYSRGSYFNFVQGEKQAFMHTRRLCSYRYAAGIVKVPDEAIFTLASAKRYFHATGPSYANERNHYEVLGVSRNASRDEIKKAFHELAKKYHPDTNKNNLAAKRKFQQIRDAYETLRDSEKRAQYDMVLDMGADNIRHDFTDSSENVHYDFQDSEAFRNAYRKHFSNSFHKIFSEIFEDEVENVAEDIQLELSLSFSEAAQGCTKHLSFDAYIPCDSCHGHGHPIDAKTRACPTCGGFGRVTIPPFTSTCSTCKGSGRIIRDSCRVCRGLGVIEGVKEVRVTIPAGLDTGDTITVPKAGNYGGRGAQPGNLYIRLKVAVDPIFTRDGVDIYVDANISFTQAILGGRVEVPTLSGKVSLDIPKGVQPGQVVVLRGKGLPKHGFLVNRGDQCVRFRINFPTNINERQRAILEEFEKEEIIREGDSSSEGSWWQQIFEYGTSPKFMLELSVLLLILLFLKKIML</sequence>
<dbReference type="PROSITE" id="PS51188">
    <property type="entry name" value="ZF_CR"/>
    <property type="match status" value="1"/>
</dbReference>
<keyword evidence="1 5" id="KW-0479">Metal-binding</keyword>
<dbReference type="GO" id="GO:0051082">
    <property type="term" value="F:unfolded protein binding"/>
    <property type="evidence" value="ECO:0007669"/>
    <property type="project" value="InterPro"/>
</dbReference>
<dbReference type="Gene3D" id="6.20.20.10">
    <property type="match status" value="2"/>
</dbReference>
<dbReference type="GO" id="GO:0008270">
    <property type="term" value="F:zinc ion binding"/>
    <property type="evidence" value="ECO:0007669"/>
    <property type="project" value="UniProtKB-KW"/>
</dbReference>
<dbReference type="FunFam" id="2.60.260.20:FF:000005">
    <property type="entry name" value="Chaperone protein dnaJ 1, mitochondrial"/>
    <property type="match status" value="1"/>
</dbReference>
<keyword evidence="3 5" id="KW-0863">Zinc-finger</keyword>
<dbReference type="PANTHER" id="PTHR43096">
    <property type="entry name" value="DNAJ HOMOLOG 1, MITOCHONDRIAL-RELATED"/>
    <property type="match status" value="1"/>
</dbReference>
<dbReference type="AlphaFoldDB" id="A0A7C9AK52"/>